<reference evidence="2" key="1">
    <citation type="submission" date="2022-07" db="EMBL/GenBank/DDBJ databases">
        <title>Phylogenomic reconstructions and comparative analyses of Kickxellomycotina fungi.</title>
        <authorList>
            <person name="Reynolds N.K."/>
            <person name="Stajich J.E."/>
            <person name="Barry K."/>
            <person name="Grigoriev I.V."/>
            <person name="Crous P."/>
            <person name="Smith M.E."/>
        </authorList>
    </citation>
    <scope>NUCLEOTIDE SEQUENCE</scope>
    <source>
        <strain evidence="2">NBRC 100468</strain>
    </source>
</reference>
<evidence type="ECO:0000313" key="3">
    <source>
        <dbReference type="Proteomes" id="UP001150538"/>
    </source>
</evidence>
<keyword evidence="1" id="KW-1133">Transmembrane helix</keyword>
<dbReference type="GO" id="GO:0004519">
    <property type="term" value="F:endonuclease activity"/>
    <property type="evidence" value="ECO:0007669"/>
    <property type="project" value="InterPro"/>
</dbReference>
<dbReference type="InterPro" id="IPR007174">
    <property type="entry name" value="Las1"/>
</dbReference>
<feature type="transmembrane region" description="Helical" evidence="1">
    <location>
        <begin position="633"/>
        <end position="653"/>
    </location>
</feature>
<accession>A0A9W8A099</accession>
<dbReference type="AlphaFoldDB" id="A0A9W8A099"/>
<dbReference type="PANTHER" id="PTHR15002">
    <property type="entry name" value="RIBOSOMAL BIOGENESIS PROTEIN LAS1L"/>
    <property type="match status" value="1"/>
</dbReference>
<protein>
    <submittedName>
        <fullName evidence="2">rRNA-processing protein las1</fullName>
    </submittedName>
</protein>
<dbReference type="Pfam" id="PF04031">
    <property type="entry name" value="Las1"/>
    <property type="match status" value="1"/>
</dbReference>
<dbReference type="OrthoDB" id="10263222at2759"/>
<keyword evidence="1" id="KW-0812">Transmembrane</keyword>
<keyword evidence="1" id="KW-0472">Membrane</keyword>
<dbReference type="Proteomes" id="UP001150538">
    <property type="component" value="Unassembled WGS sequence"/>
</dbReference>
<evidence type="ECO:0000256" key="1">
    <source>
        <dbReference type="SAM" id="Phobius"/>
    </source>
</evidence>
<comment type="caution">
    <text evidence="2">The sequence shown here is derived from an EMBL/GenBank/DDBJ whole genome shotgun (WGS) entry which is preliminary data.</text>
</comment>
<dbReference type="GO" id="GO:0030687">
    <property type="term" value="C:preribosome, large subunit precursor"/>
    <property type="evidence" value="ECO:0007669"/>
    <property type="project" value="TreeGrafter"/>
</dbReference>
<dbReference type="GO" id="GO:0000460">
    <property type="term" value="P:maturation of 5.8S rRNA"/>
    <property type="evidence" value="ECO:0007669"/>
    <property type="project" value="TreeGrafter"/>
</dbReference>
<dbReference type="GO" id="GO:0090730">
    <property type="term" value="C:Las1 complex"/>
    <property type="evidence" value="ECO:0007669"/>
    <property type="project" value="InterPro"/>
</dbReference>
<dbReference type="EMBL" id="JANBPU010000021">
    <property type="protein sequence ID" value="KAJ1919840.1"/>
    <property type="molecule type" value="Genomic_DNA"/>
</dbReference>
<evidence type="ECO:0000313" key="2">
    <source>
        <dbReference type="EMBL" id="KAJ1919840.1"/>
    </source>
</evidence>
<sequence>MSRVPRIVPWASTGEFSEVASLFYSDINDLDSLEYGVDIVKAWRGRCKVPVAVEVTASLMEVLVFDGRNSDRSNTSKSRLMYAMALTRFVNSIIDQEQHGFYAQSIVSKAEQIGMPTWIVELRHASTHEALPSISVLRTGCRQAVDWLYSSFWKIQTDIHNDAYLVDIRSEVRSVLQMYVTQRNSYLHQKSASKTGRVKPKGKPKDEIDFMDIEGVSFNPRPDSSAALKQIKYITSILNQDIAPITLVPILLEPGFIVPEEKKLRSKHPECKLHNNVLMLWKQAIREFESAWGSGCFIQNLLLEIVSTFNADPENPVTSLIINPKHGSISSSYAFTLVAWVKWILDQYYGGVQLFSESININQFLEACLRNPNIYTRSILQIMCQLDSTLVQDLRPFIDYMAKRVTILSSQSTEQDKKSKISVKRLSEKEMQKIEQELEERLSNMCPISKKSSITADYVKIYPQEFIHQSWKAVQDGESNKTIEKSTNPQANLPSARWQFVDSTWEPCPIGTVPGKATIRPTLLNCRDGQFQLVPKLCRFSHSHSNFEMPKVGIPEKRPNLSQTNEAHSKLTKEQILKDVTSGSRIPRATDNAVLFTLPLLHHLKRLKVVSKVFGALAISAGPFLYYSGEGHAAVLVLTTLAAALPLGFIHIWPMNMISTLSLAGDRIASKGRVLHLINPKSFKDDHELIISKFTILGTEKQNRVKVKDLELASSRRWHATWQTKKNGNKSSEPFYLPGTFIISDPVLKALYLKIKMNSEDNSAEKPKTNN</sequence>
<organism evidence="2 3">
    <name type="scientific">Mycoemilia scoparia</name>
    <dbReference type="NCBI Taxonomy" id="417184"/>
    <lineage>
        <taxon>Eukaryota</taxon>
        <taxon>Fungi</taxon>
        <taxon>Fungi incertae sedis</taxon>
        <taxon>Zoopagomycota</taxon>
        <taxon>Kickxellomycotina</taxon>
        <taxon>Kickxellomycetes</taxon>
        <taxon>Kickxellales</taxon>
        <taxon>Kickxellaceae</taxon>
        <taxon>Mycoemilia</taxon>
    </lineage>
</organism>
<proteinExistence type="predicted"/>
<dbReference type="PANTHER" id="PTHR15002:SF0">
    <property type="entry name" value="RIBOSOMAL BIOGENESIS PROTEIN LAS1L"/>
    <property type="match status" value="1"/>
</dbReference>
<dbReference type="GO" id="GO:0000470">
    <property type="term" value="P:maturation of LSU-rRNA"/>
    <property type="evidence" value="ECO:0007669"/>
    <property type="project" value="TreeGrafter"/>
</dbReference>
<keyword evidence="3" id="KW-1185">Reference proteome</keyword>
<name>A0A9W8A099_9FUNG</name>
<gene>
    <name evidence="2" type="primary">LAS1</name>
    <name evidence="2" type="ORF">H4219_001749</name>
</gene>